<dbReference type="Pfam" id="PF07063">
    <property type="entry name" value="HGLS"/>
    <property type="match status" value="1"/>
</dbReference>
<dbReference type="SMART" id="SM01150">
    <property type="entry name" value="DUF1338"/>
    <property type="match status" value="1"/>
</dbReference>
<dbReference type="AlphaFoldDB" id="A0A1H7Z624"/>
<dbReference type="EMBL" id="FOAF01000015">
    <property type="protein sequence ID" value="SEM53464.1"/>
    <property type="molecule type" value="Genomic_DNA"/>
</dbReference>
<accession>A0A1H7Z624</accession>
<dbReference type="InterPro" id="IPR009770">
    <property type="entry name" value="HGLS"/>
</dbReference>
<evidence type="ECO:0000256" key="7">
    <source>
        <dbReference type="ARBA" id="ARBA00035045"/>
    </source>
</evidence>
<evidence type="ECO:0000256" key="8">
    <source>
        <dbReference type="SAM" id="MobiDB-lite"/>
    </source>
</evidence>
<evidence type="ECO:0000256" key="5">
    <source>
        <dbReference type="ARBA" id="ARBA00035013"/>
    </source>
</evidence>
<dbReference type="Gene3D" id="3.10.180.50">
    <property type="match status" value="1"/>
</dbReference>
<dbReference type="EC" id="1.13.11.93" evidence="6"/>
<keyword evidence="2" id="KW-0223">Dioxygenase</keyword>
<evidence type="ECO:0000313" key="9">
    <source>
        <dbReference type="EMBL" id="SEM53464.1"/>
    </source>
</evidence>
<evidence type="ECO:0000313" key="10">
    <source>
        <dbReference type="Proteomes" id="UP000199421"/>
    </source>
</evidence>
<feature type="compositionally biased region" description="Polar residues" evidence="8">
    <location>
        <begin position="291"/>
        <end position="301"/>
    </location>
</feature>
<keyword evidence="10" id="KW-1185">Reference proteome</keyword>
<sequence length="301" mass="34759">MNRIDILDSVLNGLMTRYKERVPDVGGIIAAMQQEGVIRDADDIENDHIAFRTMGVPQLGIKSFEKIFTHYGYTKRDYYNFPTKKLDAYWYAPPTEKHPRIFVSELRVQDLSHEAQKIISSYTNEVTSDPVDKLNLNNAEEVDSFLHSPLWRISSLEDYNKLAEESEYAAWVIYNRYYLNHFTISIHNLKQGYNHIEEFNEFLEKHGFKLNTSGGKIKKSPDGGLLQSATVAEMIAANFEGGERQLISGSYVEFAERRILPEYADLPPNQIRRQHRRDGFEANNADKIFESTYSSQTRAKD</sequence>
<keyword evidence="4" id="KW-0408">Iron</keyword>
<comment type="similarity">
    <text evidence="5">Belongs to the 2-oxoadipate dioxygenase/decarboxylase family.</text>
</comment>
<feature type="region of interest" description="Disordered" evidence="8">
    <location>
        <begin position="275"/>
        <end position="301"/>
    </location>
</feature>
<name>A0A1H7Z624_OLID1</name>
<dbReference type="STRING" id="407022.SAMN05661044_05427"/>
<gene>
    <name evidence="9" type="ORF">SAMN05661044_05427</name>
</gene>
<dbReference type="PANTHER" id="PTHR31136:SF5">
    <property type="entry name" value="2-OXOADIPATE DIOXYGENASE_DECARBOXYLASE, CHLOROPLASTIC"/>
    <property type="match status" value="1"/>
</dbReference>
<comment type="cofactor">
    <cofactor evidence="1">
        <name>Fe(2+)</name>
        <dbReference type="ChEBI" id="CHEBI:29033"/>
    </cofactor>
</comment>
<dbReference type="RefSeq" id="WP_093332637.1">
    <property type="nucleotide sequence ID" value="NZ_FOAF01000015.1"/>
</dbReference>
<evidence type="ECO:0000256" key="4">
    <source>
        <dbReference type="ARBA" id="ARBA00023004"/>
    </source>
</evidence>
<dbReference type="OrthoDB" id="506370at2"/>
<organism evidence="9 10">
    <name type="scientific">Olivibacter domesticus</name>
    <name type="common">Pseudosphingobacterium domesticum</name>
    <dbReference type="NCBI Taxonomy" id="407022"/>
    <lineage>
        <taxon>Bacteria</taxon>
        <taxon>Pseudomonadati</taxon>
        <taxon>Bacteroidota</taxon>
        <taxon>Sphingobacteriia</taxon>
        <taxon>Sphingobacteriales</taxon>
        <taxon>Sphingobacteriaceae</taxon>
        <taxon>Olivibacter</taxon>
    </lineage>
</organism>
<dbReference type="CDD" id="cd16350">
    <property type="entry name" value="VOC_like"/>
    <property type="match status" value="1"/>
</dbReference>
<evidence type="ECO:0000256" key="1">
    <source>
        <dbReference type="ARBA" id="ARBA00001954"/>
    </source>
</evidence>
<evidence type="ECO:0000256" key="3">
    <source>
        <dbReference type="ARBA" id="ARBA00023002"/>
    </source>
</evidence>
<dbReference type="PANTHER" id="PTHR31136">
    <property type="entry name" value="DUF1338 DOMAIN-CONTAINING PROTEIN"/>
    <property type="match status" value="1"/>
</dbReference>
<evidence type="ECO:0000256" key="2">
    <source>
        <dbReference type="ARBA" id="ARBA00022964"/>
    </source>
</evidence>
<protein>
    <recommendedName>
        <fullName evidence="6">2-oxoadipate dioxygenase/decarboxylase</fullName>
        <ecNumber evidence="6">1.13.11.93</ecNumber>
    </recommendedName>
    <alternativeName>
        <fullName evidence="7">2-hydroxyglutarate synthase</fullName>
    </alternativeName>
</protein>
<dbReference type="Proteomes" id="UP000199421">
    <property type="component" value="Unassembled WGS sequence"/>
</dbReference>
<proteinExistence type="inferred from homology"/>
<keyword evidence="3" id="KW-0560">Oxidoreductase</keyword>
<evidence type="ECO:0000256" key="6">
    <source>
        <dbReference type="ARBA" id="ARBA00035023"/>
    </source>
</evidence>
<dbReference type="GO" id="GO:0051213">
    <property type="term" value="F:dioxygenase activity"/>
    <property type="evidence" value="ECO:0007669"/>
    <property type="project" value="UniProtKB-KW"/>
</dbReference>
<reference evidence="10" key="1">
    <citation type="submission" date="2016-10" db="EMBL/GenBank/DDBJ databases">
        <authorList>
            <person name="Varghese N."/>
            <person name="Submissions S."/>
        </authorList>
    </citation>
    <scope>NUCLEOTIDE SEQUENCE [LARGE SCALE GENOMIC DNA]</scope>
    <source>
        <strain evidence="10">DSM 18733</strain>
    </source>
</reference>